<gene>
    <name evidence="2" type="ORF">TRAES_3BF027200050CFD_c1</name>
</gene>
<evidence type="ECO:0000256" key="1">
    <source>
        <dbReference type="SAM" id="MobiDB-lite"/>
    </source>
</evidence>
<dbReference type="EMBL" id="HG670306">
    <property type="protein sequence ID" value="CDM82894.1"/>
    <property type="molecule type" value="Genomic_DNA"/>
</dbReference>
<evidence type="ECO:0000313" key="2">
    <source>
        <dbReference type="EMBL" id="CDM82894.1"/>
    </source>
</evidence>
<organism evidence="2">
    <name type="scientific">Triticum aestivum</name>
    <name type="common">Wheat</name>
    <dbReference type="NCBI Taxonomy" id="4565"/>
    <lineage>
        <taxon>Eukaryota</taxon>
        <taxon>Viridiplantae</taxon>
        <taxon>Streptophyta</taxon>
        <taxon>Embryophyta</taxon>
        <taxon>Tracheophyta</taxon>
        <taxon>Spermatophyta</taxon>
        <taxon>Magnoliopsida</taxon>
        <taxon>Liliopsida</taxon>
        <taxon>Poales</taxon>
        <taxon>Poaceae</taxon>
        <taxon>BOP clade</taxon>
        <taxon>Pooideae</taxon>
        <taxon>Triticodae</taxon>
        <taxon>Triticeae</taxon>
        <taxon>Triticinae</taxon>
        <taxon>Triticum</taxon>
    </lineage>
</organism>
<proteinExistence type="predicted"/>
<dbReference type="HOGENOM" id="CLU_2390512_0_0_1"/>
<feature type="region of interest" description="Disordered" evidence="1">
    <location>
        <begin position="68"/>
        <end position="94"/>
    </location>
</feature>
<dbReference type="AlphaFoldDB" id="A0A077RSB8"/>
<accession>A0A077RSB8</accession>
<sequence>MWDTSHISLHILESAKHTNVLLSGAAFLDGSILELWNMNNSGGAATWSRKKKACELAEGEASSSAMLLVSGRGRGRGGRGGGLEREEEARCLDP</sequence>
<feature type="compositionally biased region" description="Basic and acidic residues" evidence="1">
    <location>
        <begin position="82"/>
        <end position="94"/>
    </location>
</feature>
<protein>
    <submittedName>
        <fullName evidence="2">Uncharacterized protein</fullName>
    </submittedName>
</protein>
<name>A0A077RSB8_WHEAT</name>
<reference evidence="2" key="1">
    <citation type="journal article" date="2014" name="Science">
        <title>Structural and functional partitioning of bread wheat chromosome 3B.</title>
        <authorList>
            <person name="Choulet F."/>
            <person name="Alberti A."/>
            <person name="Theil S."/>
            <person name="Glover N."/>
            <person name="Barbe V."/>
            <person name="Daron J."/>
            <person name="Pingault L."/>
            <person name="Sourdille P."/>
            <person name="Couloux A."/>
            <person name="Paux E."/>
            <person name="Leroy P."/>
            <person name="Mangenot S."/>
            <person name="Guilhot N."/>
            <person name="Le Gouis J."/>
            <person name="Balfourier F."/>
            <person name="Alaux M."/>
            <person name="Jamilloux V."/>
            <person name="Poulain J."/>
            <person name="Durand C."/>
            <person name="Bellec A."/>
            <person name="Gaspin C."/>
            <person name="Safar J."/>
            <person name="Dolezel J."/>
            <person name="Rogers J."/>
            <person name="Vandepoele K."/>
            <person name="Aury J.M."/>
            <person name="Mayer K."/>
            <person name="Berges H."/>
            <person name="Quesneville H."/>
            <person name="Wincker P."/>
            <person name="Feuillet C."/>
        </authorList>
    </citation>
    <scope>NUCLEOTIDE SEQUENCE</scope>
</reference>